<comment type="similarity">
    <text evidence="4">Belongs to the STING family.</text>
</comment>
<keyword evidence="7" id="KW-0472">Membrane</keyword>
<keyword evidence="7" id="KW-1133">Transmembrane helix</keyword>
<dbReference type="GO" id="GO:0048471">
    <property type="term" value="C:perinuclear region of cytoplasm"/>
    <property type="evidence" value="ECO:0007669"/>
    <property type="project" value="UniProtKB-SubCell"/>
</dbReference>
<dbReference type="GO" id="GO:0051607">
    <property type="term" value="P:defense response to virus"/>
    <property type="evidence" value="ECO:0007669"/>
    <property type="project" value="TreeGrafter"/>
</dbReference>
<dbReference type="GO" id="GO:0005789">
    <property type="term" value="C:endoplasmic reticulum membrane"/>
    <property type="evidence" value="ECO:0007669"/>
    <property type="project" value="UniProtKB-SubCell"/>
</dbReference>
<dbReference type="GO" id="GO:0061709">
    <property type="term" value="P:reticulophagy"/>
    <property type="evidence" value="ECO:0007669"/>
    <property type="project" value="TreeGrafter"/>
</dbReference>
<dbReference type="Pfam" id="PF15009">
    <property type="entry name" value="STING_LBD"/>
    <property type="match status" value="1"/>
</dbReference>
<dbReference type="GO" id="GO:0016239">
    <property type="term" value="P:positive regulation of macroautophagy"/>
    <property type="evidence" value="ECO:0007669"/>
    <property type="project" value="TreeGrafter"/>
</dbReference>
<dbReference type="GO" id="GO:0035438">
    <property type="term" value="F:cyclic-di-GMP binding"/>
    <property type="evidence" value="ECO:0007669"/>
    <property type="project" value="TreeGrafter"/>
</dbReference>
<evidence type="ECO:0000256" key="4">
    <source>
        <dbReference type="ARBA" id="ARBA00009027"/>
    </source>
</evidence>
<dbReference type="GO" id="GO:0002218">
    <property type="term" value="P:activation of innate immune response"/>
    <property type="evidence" value="ECO:0007669"/>
    <property type="project" value="InterPro"/>
</dbReference>
<dbReference type="AlphaFoldDB" id="A0A4Y5R960"/>
<evidence type="ECO:0000259" key="8">
    <source>
        <dbReference type="Pfam" id="PF15009"/>
    </source>
</evidence>
<dbReference type="CDD" id="cd22658">
    <property type="entry name" value="STING_C_metazoan-like"/>
    <property type="match status" value="1"/>
</dbReference>
<feature type="domain" description="STING ligand-binding" evidence="8">
    <location>
        <begin position="78"/>
        <end position="260"/>
    </location>
</feature>
<dbReference type="GO" id="GO:0045087">
    <property type="term" value="P:innate immune response"/>
    <property type="evidence" value="ECO:0007669"/>
    <property type="project" value="TreeGrafter"/>
</dbReference>
<evidence type="ECO:0000313" key="9">
    <source>
        <dbReference type="EMBL" id="QCY65213.1"/>
    </source>
</evidence>
<comment type="subcellular location">
    <subcellularLocation>
        <location evidence="3">Cytoplasm</location>
        <location evidence="3">Perinuclear region</location>
    </subcellularLocation>
    <subcellularLocation>
        <location evidence="2">Cytoplasmic vesicle</location>
        <location evidence="2">Autophagosome membrane</location>
        <topology evidence="2">Multi-pass membrane protein</topology>
    </subcellularLocation>
    <subcellularLocation>
        <location evidence="1">Endoplasmic reticulum-Golgi intermediate compartment membrane</location>
        <topology evidence="1">Multi-pass membrane protein</topology>
    </subcellularLocation>
</comment>
<evidence type="ECO:0000256" key="1">
    <source>
        <dbReference type="ARBA" id="ARBA00004457"/>
    </source>
</evidence>
<name>A0A4Y5R960_LATCA</name>
<dbReference type="GO" id="GO:0061507">
    <property type="term" value="F:2',3'-cyclic GMP-AMP binding"/>
    <property type="evidence" value="ECO:0007669"/>
    <property type="project" value="TreeGrafter"/>
</dbReference>
<dbReference type="GO" id="GO:0032481">
    <property type="term" value="P:positive regulation of type I interferon production"/>
    <property type="evidence" value="ECO:0007669"/>
    <property type="project" value="InterPro"/>
</dbReference>
<dbReference type="EMBL" id="MK165446">
    <property type="protein sequence ID" value="QCY65213.1"/>
    <property type="molecule type" value="mRNA"/>
</dbReference>
<organism evidence="9">
    <name type="scientific">Lates calcarifer</name>
    <name type="common">Barramundi</name>
    <name type="synonym">Holocentrus calcarifer</name>
    <dbReference type="NCBI Taxonomy" id="8187"/>
    <lineage>
        <taxon>Eukaryota</taxon>
        <taxon>Metazoa</taxon>
        <taxon>Chordata</taxon>
        <taxon>Craniata</taxon>
        <taxon>Vertebrata</taxon>
        <taxon>Euteleostomi</taxon>
        <taxon>Actinopterygii</taxon>
        <taxon>Neopterygii</taxon>
        <taxon>Teleostei</taxon>
        <taxon>Neoteleostei</taxon>
        <taxon>Acanthomorphata</taxon>
        <taxon>Carangaria</taxon>
        <taxon>Carangaria incertae sedis</taxon>
        <taxon>Centropomidae</taxon>
        <taxon>Lates</taxon>
    </lineage>
</organism>
<dbReference type="GO" id="GO:0000421">
    <property type="term" value="C:autophagosome membrane"/>
    <property type="evidence" value="ECO:0007669"/>
    <property type="project" value="UniProtKB-SubCell"/>
</dbReference>
<evidence type="ECO:0000256" key="2">
    <source>
        <dbReference type="ARBA" id="ARBA00004542"/>
    </source>
</evidence>
<dbReference type="InterPro" id="IPR038623">
    <property type="entry name" value="STING_C_sf"/>
</dbReference>
<feature type="transmembrane region" description="Helical" evidence="7">
    <location>
        <begin position="21"/>
        <end position="39"/>
    </location>
</feature>
<evidence type="ECO:0000256" key="7">
    <source>
        <dbReference type="SAM" id="Phobius"/>
    </source>
</evidence>
<dbReference type="GO" id="GO:0033116">
    <property type="term" value="C:endoplasmic reticulum-Golgi intermediate compartment membrane"/>
    <property type="evidence" value="ECO:0007669"/>
    <property type="project" value="UniProtKB-SubCell"/>
</dbReference>
<sequence length="328" mass="37791">MQCLRDQDALIPQPRGSLPKVFAAVLAAITIGGIVFLSPERLFGWVAMVILILTLGPLLHGLCLLAEEMLYHLNTRYHGLAWSFYLGYLRLVLPHLEDSIASFRATHQASYPFWGRGSRKLLILIPLNANISHKLEDEDSNIHFYDNLPNKEIDRAGVRRRVYKHSVYRVLDENGKAHECVAEYATPLLTLYHMSQESSAGFGEPERRQQVLLFYRTLQDILEHSLECRNRYKLVLLNDEHEDDPHFLSKAILRHLQQQEKEELCLNPPPRQEMVHPLASALTPPPSAPPIMDDWHHAEPMSREPTLMFSLEKPQPLREPVENTDHYH</sequence>
<accession>A0A4Y5R960</accession>
<keyword evidence="6" id="KW-0547">Nucleotide-binding</keyword>
<dbReference type="PANTHER" id="PTHR34339">
    <property type="entry name" value="STIMULATOR OF INTERFERON GENES PROTEIN"/>
    <property type="match status" value="1"/>
</dbReference>
<dbReference type="GO" id="GO:0000045">
    <property type="term" value="P:autophagosome assembly"/>
    <property type="evidence" value="ECO:0007669"/>
    <property type="project" value="TreeGrafter"/>
</dbReference>
<reference evidence="9" key="1">
    <citation type="submission" date="2018-11" db="EMBL/GenBank/DDBJ databases">
        <title>Molecular characterization and expression analysis of STING gene of Lates calcarifer.</title>
        <authorList>
            <person name="Krishna Priya R.S."/>
            <person name="Sajeevan T.P."/>
            <person name="Avinash Premraj C."/>
        </authorList>
    </citation>
    <scope>NUCLEOTIDE SEQUENCE</scope>
    <source>
        <tissue evidence="9">Spleen</tissue>
    </source>
</reference>
<dbReference type="FunFam" id="3.40.50.12100:FF:000001">
    <property type="entry name" value="Stimulator of interferon genes protein"/>
    <property type="match status" value="1"/>
</dbReference>
<dbReference type="InterPro" id="IPR029158">
    <property type="entry name" value="STING"/>
</dbReference>
<keyword evidence="7" id="KW-0812">Transmembrane</keyword>
<proteinExistence type="evidence at transcript level"/>
<evidence type="ECO:0000256" key="5">
    <source>
        <dbReference type="ARBA" id="ARBA00018708"/>
    </source>
</evidence>
<dbReference type="PANTHER" id="PTHR34339:SF1">
    <property type="entry name" value="STIMULATOR OF INTERFERON GENES PROTEIN"/>
    <property type="match status" value="1"/>
</dbReference>
<evidence type="ECO:0000256" key="3">
    <source>
        <dbReference type="ARBA" id="ARBA00004556"/>
    </source>
</evidence>
<evidence type="ECO:0000256" key="6">
    <source>
        <dbReference type="ARBA" id="ARBA00022741"/>
    </source>
</evidence>
<dbReference type="Gene3D" id="1.20.5.5200">
    <property type="match status" value="1"/>
</dbReference>
<dbReference type="Gene3D" id="3.40.50.12100">
    <property type="entry name" value="Stimulator of interferon genes protein"/>
    <property type="match status" value="1"/>
</dbReference>
<dbReference type="InterPro" id="IPR047191">
    <property type="entry name" value="STING_C_chordates"/>
</dbReference>
<feature type="transmembrane region" description="Helical" evidence="7">
    <location>
        <begin position="45"/>
        <end position="66"/>
    </location>
</feature>
<protein>
    <recommendedName>
        <fullName evidence="5">Stimulator of interferon genes protein</fullName>
    </recommendedName>
</protein>
<dbReference type="InterPro" id="IPR055432">
    <property type="entry name" value="STING_LBD"/>
</dbReference>